<dbReference type="GO" id="GO:0004722">
    <property type="term" value="F:protein serine/threonine phosphatase activity"/>
    <property type="evidence" value="ECO:0007669"/>
    <property type="project" value="InterPro"/>
</dbReference>
<dbReference type="Proteomes" id="UP000660262">
    <property type="component" value="Unassembled WGS sequence"/>
</dbReference>
<feature type="compositionally biased region" description="Low complexity" evidence="1">
    <location>
        <begin position="276"/>
        <end position="298"/>
    </location>
</feature>
<feature type="domain" description="PPM-type phosphatase" evidence="2">
    <location>
        <begin position="96"/>
        <end position="568"/>
    </location>
</feature>
<feature type="compositionally biased region" description="Low complexity" evidence="1">
    <location>
        <begin position="605"/>
        <end position="615"/>
    </location>
</feature>
<organism evidence="3 4">
    <name type="scientific">Pycnococcus provasolii</name>
    <dbReference type="NCBI Taxonomy" id="41880"/>
    <lineage>
        <taxon>Eukaryota</taxon>
        <taxon>Viridiplantae</taxon>
        <taxon>Chlorophyta</taxon>
        <taxon>Pseudoscourfieldiophyceae</taxon>
        <taxon>Pseudoscourfieldiales</taxon>
        <taxon>Pycnococcaceae</taxon>
        <taxon>Pycnococcus</taxon>
    </lineage>
</organism>
<protein>
    <recommendedName>
        <fullName evidence="2">PPM-type phosphatase domain-containing protein</fullName>
    </recommendedName>
</protein>
<dbReference type="PANTHER" id="PTHR47992">
    <property type="entry name" value="PROTEIN PHOSPHATASE"/>
    <property type="match status" value="1"/>
</dbReference>
<sequence length="638" mass="69374">MAASAAAPLATSGVSQQQQQQQQSSSSVGDSSSSSQEAGISYFNRAPTFTRSSTKRSKMWNRVLKAKGTVRHEALPTWLGINYAVSQVPSAKDEDTFGVWTMRRSSSHDENVYHASCDDDDLRTLGVTAAFGVFDGHGGRNTSKMCANELVRMIAEELCKLKQTPSIDEAEEEEVSECVLDELTEEQKEQQQQGQSSGCWDPLLDLAIVRAMQHADRKAKSKWSDGSTAVLVLLRPDDDGDTLMKVAWVGDSRATIEIVRSSRSDSALMPDDDNNNDTTNVSRPGLSSSSSSPSSSLLVSFRHPEGVYALSEDHKPDSVEEMERINNNSKQDSLSTMFKKFELVPENPFDSQSRMVRKRCKTMARELGSDQRTKREWKRFLSPWSDAAGAVQYYHGTRDGRSSPDGLEASFGSNSSMNSMFSNSSSSASSTPKLVSQRSYVGHLVNQTGHAVGPLRVIKIIPGASGTMSDAVALGVAMSRSIGDRDGPRSCISTPDIVDARINKYDAARIIVASDGVWDVFNQEGVHAVASLAFASQRAANDLVIAARAGRHFHHLHADDITAIVLDVNMTDRVHSDHATIRQMKLEQENRKKKQEGGDHHEGSRGATTAAAASRKQQQQGWNSFFGAAGGCGGCAVM</sequence>
<reference evidence="3" key="1">
    <citation type="submission" date="2020-10" db="EMBL/GenBank/DDBJ databases">
        <title>Unveiling of a novel bifunctional photoreceptor, Dualchrome1, isolated from a cosmopolitan green alga.</title>
        <authorList>
            <person name="Suzuki S."/>
            <person name="Kawachi M."/>
        </authorList>
    </citation>
    <scope>NUCLEOTIDE SEQUENCE</scope>
    <source>
        <strain evidence="3">NIES 2893</strain>
    </source>
</reference>
<feature type="region of interest" description="Disordered" evidence="1">
    <location>
        <begin position="1"/>
        <end position="37"/>
    </location>
</feature>
<keyword evidence="4" id="KW-1185">Reference proteome</keyword>
<dbReference type="Gene3D" id="3.60.40.10">
    <property type="entry name" value="PPM-type phosphatase domain"/>
    <property type="match status" value="2"/>
</dbReference>
<dbReference type="Pfam" id="PF00481">
    <property type="entry name" value="PP2C"/>
    <property type="match status" value="2"/>
</dbReference>
<feature type="compositionally biased region" description="Basic and acidic residues" evidence="1">
    <location>
        <begin position="587"/>
        <end position="604"/>
    </location>
</feature>
<dbReference type="InterPro" id="IPR036457">
    <property type="entry name" value="PPM-type-like_dom_sf"/>
</dbReference>
<feature type="region of interest" description="Disordered" evidence="1">
    <location>
        <begin position="264"/>
        <end position="298"/>
    </location>
</feature>
<dbReference type="PROSITE" id="PS51746">
    <property type="entry name" value="PPM_2"/>
    <property type="match status" value="1"/>
</dbReference>
<dbReference type="SUPFAM" id="SSF81606">
    <property type="entry name" value="PP2C-like"/>
    <property type="match status" value="1"/>
</dbReference>
<dbReference type="EMBL" id="BNJQ01000017">
    <property type="protein sequence ID" value="GHP07669.1"/>
    <property type="molecule type" value="Genomic_DNA"/>
</dbReference>
<dbReference type="OrthoDB" id="10264738at2759"/>
<evidence type="ECO:0000313" key="3">
    <source>
        <dbReference type="EMBL" id="GHP07669.1"/>
    </source>
</evidence>
<dbReference type="AlphaFoldDB" id="A0A830HRP5"/>
<dbReference type="InterPro" id="IPR015655">
    <property type="entry name" value="PP2C"/>
</dbReference>
<comment type="caution">
    <text evidence="3">The sequence shown here is derived from an EMBL/GenBank/DDBJ whole genome shotgun (WGS) entry which is preliminary data.</text>
</comment>
<proteinExistence type="predicted"/>
<evidence type="ECO:0000259" key="2">
    <source>
        <dbReference type="PROSITE" id="PS51746"/>
    </source>
</evidence>
<gene>
    <name evidence="3" type="ORF">PPROV_000641100</name>
</gene>
<accession>A0A830HRP5</accession>
<feature type="compositionally biased region" description="Low complexity" evidence="1">
    <location>
        <begin position="1"/>
        <end position="36"/>
    </location>
</feature>
<feature type="region of interest" description="Disordered" evidence="1">
    <location>
        <begin position="587"/>
        <end position="616"/>
    </location>
</feature>
<dbReference type="InterPro" id="IPR001932">
    <property type="entry name" value="PPM-type_phosphatase-like_dom"/>
</dbReference>
<evidence type="ECO:0000256" key="1">
    <source>
        <dbReference type="SAM" id="MobiDB-lite"/>
    </source>
</evidence>
<dbReference type="SMART" id="SM00332">
    <property type="entry name" value="PP2Cc"/>
    <property type="match status" value="1"/>
</dbReference>
<evidence type="ECO:0000313" key="4">
    <source>
        <dbReference type="Proteomes" id="UP000660262"/>
    </source>
</evidence>
<name>A0A830HRP5_9CHLO</name>